<dbReference type="RefSeq" id="WP_040288324.1">
    <property type="nucleotide sequence ID" value="NZ_BSRA01000009.1"/>
</dbReference>
<dbReference type="Pfam" id="PF09388">
    <property type="entry name" value="SpoOE-like"/>
    <property type="match status" value="1"/>
</dbReference>
<evidence type="ECO:0000313" key="3">
    <source>
        <dbReference type="Proteomes" id="UP000182589"/>
    </source>
</evidence>
<dbReference type="Gene3D" id="4.10.280.10">
    <property type="entry name" value="Helix-loop-helix DNA-binding domain"/>
    <property type="match status" value="1"/>
</dbReference>
<dbReference type="STRING" id="89784.SAMN04489725_10762"/>
<keyword evidence="3" id="KW-1185">Reference proteome</keyword>
<reference evidence="2" key="2">
    <citation type="submission" date="2016-10" db="EMBL/GenBank/DDBJ databases">
        <authorList>
            <person name="de Groot N.N."/>
        </authorList>
    </citation>
    <scope>NUCLEOTIDE SEQUENCE [LARGE SCALE GENOMIC DNA]</scope>
    <source>
        <strain evidence="2">DSM 12489</strain>
    </source>
</reference>
<proteinExistence type="predicted"/>
<gene>
    <name evidence="1" type="ORF">Heshes_17750</name>
    <name evidence="2" type="ORF">SAMN04489725_10762</name>
</gene>
<organism evidence="2 3">
    <name type="scientific">Alicyclobacillus hesperidum</name>
    <dbReference type="NCBI Taxonomy" id="89784"/>
    <lineage>
        <taxon>Bacteria</taxon>
        <taxon>Bacillati</taxon>
        <taxon>Bacillota</taxon>
        <taxon>Bacilli</taxon>
        <taxon>Bacillales</taxon>
        <taxon>Alicyclobacillaceae</taxon>
        <taxon>Alicyclobacillus</taxon>
    </lineage>
</organism>
<accession>A0A1H2U609</accession>
<dbReference type="EMBL" id="FNOJ01000007">
    <property type="protein sequence ID" value="SDW51480.1"/>
    <property type="molecule type" value="Genomic_DNA"/>
</dbReference>
<dbReference type="SUPFAM" id="SSF140500">
    <property type="entry name" value="BAS1536-like"/>
    <property type="match status" value="1"/>
</dbReference>
<dbReference type="InterPro" id="IPR018540">
    <property type="entry name" value="Spo0E-like"/>
</dbReference>
<name>A0A1H2U609_9BACL</name>
<dbReference type="AlphaFoldDB" id="A0A1H2U609"/>
<evidence type="ECO:0000313" key="2">
    <source>
        <dbReference type="EMBL" id="SDW51480.1"/>
    </source>
</evidence>
<dbReference type="GO" id="GO:0043937">
    <property type="term" value="P:regulation of sporulation"/>
    <property type="evidence" value="ECO:0007669"/>
    <property type="project" value="InterPro"/>
</dbReference>
<evidence type="ECO:0000313" key="1">
    <source>
        <dbReference type="EMBL" id="GLV14091.1"/>
    </source>
</evidence>
<dbReference type="EMBL" id="BSRA01000009">
    <property type="protein sequence ID" value="GLV14091.1"/>
    <property type="molecule type" value="Genomic_DNA"/>
</dbReference>
<dbReference type="InterPro" id="IPR036638">
    <property type="entry name" value="HLH_DNA-bd_sf"/>
</dbReference>
<protein>
    <submittedName>
        <fullName evidence="2">Spo0E like sporulation regulatory protein</fullName>
    </submittedName>
</protein>
<sequence length="102" mass="11669">MACAGNTTDLVEYLRKKMVETAEETGNLLDERVIRISQLLDLHLVAAMRNAHQPGTVASDDRQIGFAPRVSGEHTYIEKRILPLQYRRRFHVVQFTDRTTTS</sequence>
<reference evidence="3" key="1">
    <citation type="submission" date="2016-10" db="EMBL/GenBank/DDBJ databases">
        <authorList>
            <person name="Varghese N."/>
        </authorList>
    </citation>
    <scope>NUCLEOTIDE SEQUENCE [LARGE SCALE GENOMIC DNA]</scope>
    <source>
        <strain evidence="3">DSM 12489</strain>
    </source>
</reference>
<dbReference type="GO" id="GO:0046983">
    <property type="term" value="F:protein dimerization activity"/>
    <property type="evidence" value="ECO:0007669"/>
    <property type="project" value="InterPro"/>
</dbReference>
<dbReference type="InterPro" id="IPR037208">
    <property type="entry name" value="Spo0E-like_sf"/>
</dbReference>
<reference evidence="1" key="3">
    <citation type="submission" date="2023-02" db="EMBL/GenBank/DDBJ databases">
        <title>Proposal of a novel subspecies: Alicyclobacillus hesperidum subspecies aegle.</title>
        <authorList>
            <person name="Goto K."/>
            <person name="Fujii T."/>
            <person name="Yasui K."/>
            <person name="Mochida K."/>
            <person name="Kato-Tanaka Y."/>
            <person name="Morohoshi S."/>
            <person name="An S.Y."/>
            <person name="Kasai H."/>
            <person name="Yokota A."/>
        </authorList>
    </citation>
    <scope>NUCLEOTIDE SEQUENCE</scope>
    <source>
        <strain evidence="1">DSM 12766</strain>
    </source>
</reference>
<dbReference type="Proteomes" id="UP001157137">
    <property type="component" value="Unassembled WGS sequence"/>
</dbReference>
<dbReference type="Proteomes" id="UP000182589">
    <property type="component" value="Unassembled WGS sequence"/>
</dbReference>